<feature type="compositionally biased region" description="Polar residues" evidence="1">
    <location>
        <begin position="64"/>
        <end position="74"/>
    </location>
</feature>
<feature type="region of interest" description="Disordered" evidence="1">
    <location>
        <begin position="64"/>
        <end position="86"/>
    </location>
</feature>
<evidence type="ECO:0000313" key="3">
    <source>
        <dbReference type="Proteomes" id="UP000308133"/>
    </source>
</evidence>
<protein>
    <submittedName>
        <fullName evidence="2">Uncharacterized protein</fullName>
    </submittedName>
</protein>
<organism evidence="2 3">
    <name type="scientific">Elsinoe australis</name>
    <dbReference type="NCBI Taxonomy" id="40998"/>
    <lineage>
        <taxon>Eukaryota</taxon>
        <taxon>Fungi</taxon>
        <taxon>Dikarya</taxon>
        <taxon>Ascomycota</taxon>
        <taxon>Pezizomycotina</taxon>
        <taxon>Dothideomycetes</taxon>
        <taxon>Dothideomycetidae</taxon>
        <taxon>Myriangiales</taxon>
        <taxon>Elsinoaceae</taxon>
        <taxon>Elsinoe</taxon>
    </lineage>
</organism>
<evidence type="ECO:0000256" key="1">
    <source>
        <dbReference type="SAM" id="MobiDB-lite"/>
    </source>
</evidence>
<gene>
    <name evidence="2" type="ORF">C1H76_8032</name>
</gene>
<comment type="caution">
    <text evidence="2">The sequence shown here is derived from an EMBL/GenBank/DDBJ whole genome shotgun (WGS) entry which is preliminary data.</text>
</comment>
<sequence length="147" mass="16596">MAVYILAIKNLRDSASWMARADLSLLHSATEAIERRYKLDGQDPGFYYMLKILQQFATIRESGNAQSTSLQSMQPAMDQPATDHTPSYDPMSEWNSLFPRLFLGDMAQDDAGRYQDEMFGLMDIPQLTEEEITNLALPHDLGYSGHG</sequence>
<accession>A0A4U7AVW7</accession>
<name>A0A4U7AVW7_9PEZI</name>
<reference evidence="2 3" key="1">
    <citation type="submission" date="2018-02" db="EMBL/GenBank/DDBJ databases">
        <title>Draft genome sequences of Elsinoe sp., causing black scab on jojoba.</title>
        <authorList>
            <person name="Stodart B."/>
            <person name="Jeffress S."/>
            <person name="Ash G."/>
            <person name="Arun Chinnappa K."/>
        </authorList>
    </citation>
    <scope>NUCLEOTIDE SEQUENCE [LARGE SCALE GENOMIC DNA]</scope>
    <source>
        <strain evidence="2 3">Hillstone_2</strain>
    </source>
</reference>
<proteinExistence type="predicted"/>
<evidence type="ECO:0000313" key="2">
    <source>
        <dbReference type="EMBL" id="TKX19834.1"/>
    </source>
</evidence>
<dbReference type="Proteomes" id="UP000308133">
    <property type="component" value="Unassembled WGS sequence"/>
</dbReference>
<dbReference type="EMBL" id="PTQR01000106">
    <property type="protein sequence ID" value="TKX19834.1"/>
    <property type="molecule type" value="Genomic_DNA"/>
</dbReference>
<dbReference type="AlphaFoldDB" id="A0A4U7AVW7"/>